<name>A0A9X2ACH7_9BACL</name>
<evidence type="ECO:0000313" key="1">
    <source>
        <dbReference type="EMBL" id="MCI0183789.1"/>
    </source>
</evidence>
<protein>
    <recommendedName>
        <fullName evidence="3">Pilus assembly protein PilM</fullName>
    </recommendedName>
</protein>
<comment type="caution">
    <text evidence="1">The sequence shown here is derived from an EMBL/GenBank/DDBJ whole genome shotgun (WGS) entry which is preliminary data.</text>
</comment>
<evidence type="ECO:0000313" key="2">
    <source>
        <dbReference type="Proteomes" id="UP001139263"/>
    </source>
</evidence>
<dbReference type="InterPro" id="IPR043129">
    <property type="entry name" value="ATPase_NBD"/>
</dbReference>
<accession>A0A9X2ACH7</accession>
<evidence type="ECO:0008006" key="3">
    <source>
        <dbReference type="Google" id="ProtNLM"/>
    </source>
</evidence>
<reference evidence="1" key="1">
    <citation type="submission" date="2022-03" db="EMBL/GenBank/DDBJ databases">
        <title>Draft Genome Sequence of Firmicute Strain S0AB, a Heterotrophic Iron/Sulfur-Oxidizing Extreme Acidophile.</title>
        <authorList>
            <person name="Vergara E."/>
            <person name="Pakostova E."/>
            <person name="Johnson D.B."/>
            <person name="Holmes D.S."/>
        </authorList>
    </citation>
    <scope>NUCLEOTIDE SEQUENCE</scope>
    <source>
        <strain evidence="1">S0AB</strain>
    </source>
</reference>
<gene>
    <name evidence="1" type="ORF">MM817_02080</name>
</gene>
<organism evidence="1 2">
    <name type="scientific">Sulfoacidibacillus ferrooxidans</name>
    <dbReference type="NCBI Taxonomy" id="2005001"/>
    <lineage>
        <taxon>Bacteria</taxon>
        <taxon>Bacillati</taxon>
        <taxon>Bacillota</taxon>
        <taxon>Bacilli</taxon>
        <taxon>Bacillales</taxon>
        <taxon>Alicyclobacillaceae</taxon>
        <taxon>Sulfoacidibacillus</taxon>
    </lineage>
</organism>
<proteinExistence type="predicted"/>
<dbReference type="Proteomes" id="UP001139263">
    <property type="component" value="Unassembled WGS sequence"/>
</dbReference>
<dbReference type="RefSeq" id="WP_241714511.1">
    <property type="nucleotide sequence ID" value="NZ_JALBUF010000006.1"/>
</dbReference>
<dbReference type="AlphaFoldDB" id="A0A9X2ACH7"/>
<keyword evidence="2" id="KW-1185">Reference proteome</keyword>
<dbReference type="Gene3D" id="3.30.420.380">
    <property type="match status" value="1"/>
</dbReference>
<dbReference type="EMBL" id="JALBUF010000006">
    <property type="protein sequence ID" value="MCI0183789.1"/>
    <property type="molecule type" value="Genomic_DNA"/>
</dbReference>
<dbReference type="SUPFAM" id="SSF53067">
    <property type="entry name" value="Actin-like ATPase domain"/>
    <property type="match status" value="1"/>
</dbReference>
<sequence length="341" mass="38831">MSFLHMKSWQSGALGLDFDGNVLVLSELKSRSSGAFQDYHAKRVVCRYLQQGGFWLDDGQAEMLRKSLLQIVKDNKWRGRKVVLSAPSDHLLLRHLSLPSMPKQSLKMAIHTELKYSMQLPFDDPVYDYALSAHDHVMIRNDGEQDVIVMALPKDEVMHISDIVRSCGLRPIRMEPVLLAAQRMLSMDAVRTGIYAIFMLRTYGVELGVFDENDLVFLRQVRMLPSDYGLQLDTPWEEQQLLGYASDLSHEVERSFNFVHYNVLATDFRIENLYVFGNTVYKEEIILALQSRLEQTVHTVTPPLVIGDTCIVDGMRQEDNELDMVLHRGATAIGLALSEAL</sequence>